<dbReference type="Proteomes" id="UP000567179">
    <property type="component" value="Unassembled WGS sequence"/>
</dbReference>
<dbReference type="AlphaFoldDB" id="A0A8H5B7D7"/>
<keyword evidence="2" id="KW-1185">Reference proteome</keyword>
<dbReference type="EMBL" id="JAACJJ010000031">
    <property type="protein sequence ID" value="KAF5318139.1"/>
    <property type="molecule type" value="Genomic_DNA"/>
</dbReference>
<reference evidence="1 2" key="1">
    <citation type="journal article" date="2020" name="ISME J.">
        <title>Uncovering the hidden diversity of litter-decomposition mechanisms in mushroom-forming fungi.</title>
        <authorList>
            <person name="Floudas D."/>
            <person name="Bentzer J."/>
            <person name="Ahren D."/>
            <person name="Johansson T."/>
            <person name="Persson P."/>
            <person name="Tunlid A."/>
        </authorList>
    </citation>
    <scope>NUCLEOTIDE SEQUENCE [LARGE SCALE GENOMIC DNA]</scope>
    <source>
        <strain evidence="1 2">CBS 101986</strain>
    </source>
</reference>
<gene>
    <name evidence="1" type="ORF">D9619_012223</name>
</gene>
<sequence length="393" mass="42808">MKTIPSPLRWETVSTAVFAATLFFNPCTALIDRKNLVSRFNPTRNASSLATPMQVGNGNFAFGADVTGLQTFQPFGILSSWGWKNDSFPPGVTQADIDAYHGVSWLNHGRPVEYDFGGGNPIEQWLISNPNRVNLGRVGLLFLDGTNGSAQSVMESDLRDVKQELDLWSGVISSSFTFDGEEVTVAVACAQETDAVGVTVSSTLVRQGRLGLFIDFPWNDGSAKFSAPFVGNWSIPERHTSALTRSASKEESSGQVQAEILHKMDNATFYTAVAGSSFSVTRQSPAAHRYSIRPSSQLSSTFAVSFSFSANSTMAGSQIERISSPEEVVQSSRAAWAEYWSNSGFVDVMTGSTDQRAEELQRRIILSRYLMRVNEAGDTPPQESGLTNNGWYG</sequence>
<dbReference type="SUPFAM" id="SSF48208">
    <property type="entry name" value="Six-hairpin glycosidases"/>
    <property type="match status" value="1"/>
</dbReference>
<protein>
    <submittedName>
        <fullName evidence="1">Uncharacterized protein</fullName>
    </submittedName>
</protein>
<dbReference type="InterPro" id="IPR008928">
    <property type="entry name" value="6-hairpin_glycosidase_sf"/>
</dbReference>
<evidence type="ECO:0000313" key="1">
    <source>
        <dbReference type="EMBL" id="KAF5318139.1"/>
    </source>
</evidence>
<dbReference type="GO" id="GO:0005975">
    <property type="term" value="P:carbohydrate metabolic process"/>
    <property type="evidence" value="ECO:0007669"/>
    <property type="project" value="InterPro"/>
</dbReference>
<accession>A0A8H5B7D7</accession>
<dbReference type="OrthoDB" id="3534988at2759"/>
<comment type="caution">
    <text evidence="1">The sequence shown here is derived from an EMBL/GenBank/DDBJ whole genome shotgun (WGS) entry which is preliminary data.</text>
</comment>
<name>A0A8H5B7D7_9AGAR</name>
<organism evidence="1 2">
    <name type="scientific">Psilocybe cf. subviscida</name>
    <dbReference type="NCBI Taxonomy" id="2480587"/>
    <lineage>
        <taxon>Eukaryota</taxon>
        <taxon>Fungi</taxon>
        <taxon>Dikarya</taxon>
        <taxon>Basidiomycota</taxon>
        <taxon>Agaricomycotina</taxon>
        <taxon>Agaricomycetes</taxon>
        <taxon>Agaricomycetidae</taxon>
        <taxon>Agaricales</taxon>
        <taxon>Agaricineae</taxon>
        <taxon>Strophariaceae</taxon>
        <taxon>Psilocybe</taxon>
    </lineage>
</organism>
<evidence type="ECO:0000313" key="2">
    <source>
        <dbReference type="Proteomes" id="UP000567179"/>
    </source>
</evidence>
<proteinExistence type="predicted"/>